<protein>
    <submittedName>
        <fullName evidence="3">Efflux transporter outer membrane subunit</fullName>
    </submittedName>
</protein>
<dbReference type="GO" id="GO:0005886">
    <property type="term" value="C:plasma membrane"/>
    <property type="evidence" value="ECO:0007669"/>
    <property type="project" value="UniProtKB-SubCell"/>
</dbReference>
<dbReference type="SUPFAM" id="SSF56954">
    <property type="entry name" value="Outer membrane efflux proteins (OEP)"/>
    <property type="match status" value="1"/>
</dbReference>
<evidence type="ECO:0000256" key="2">
    <source>
        <dbReference type="RuleBase" id="RU362097"/>
    </source>
</evidence>
<keyword evidence="2" id="KW-1134">Transmembrane beta strand</keyword>
<sequence length="507" mass="56205">MDTSGITMRLRIFKVTFTPLLTIVFHGCISVGPDYEAPTVELQSKWQADLPGMHVSELDPQWIAQFWQKTEDPALNELVHEAVKNNRTLMQAADRLVAARANRGLAYAAFFPTIDANGAITDQQSRVQTDHTPTTSTDLAKALLERNESGKPVTSRKETRTGSLDASWEIDLFGGNRRALEAAEGDLQSAHEAYRDALTSLVAEVALNYISLRTYERRLEIAENNLKIQQSSLDLALYRVQAGLSDGLDEEQARLSIETTKSQIPTLKAGIAQTRFTLAALLGLQPEAFSKKTQELLAAKTRPRLPDRLVIDTPADAIRRRPDIRRAERKLAAETARIGVRKSDLYPKLTLPGTLSYTTTGSTDTSIASIGLRLSWNIFDAGAIRRRVDIQKATQSEAFHAYEQTLFTALSEINGALVAYTQEEERRLALGRAAAHAEKAAMLTRLKYQTGLVAFSDVLTAEQTMLSRQNELAVSEGESISNFIRLYRVLGGGWQSYAPEEAREKPE</sequence>
<evidence type="ECO:0000256" key="1">
    <source>
        <dbReference type="ARBA" id="ARBA00007613"/>
    </source>
</evidence>
<keyword evidence="2" id="KW-0564">Palmitate</keyword>
<dbReference type="PANTHER" id="PTHR30203">
    <property type="entry name" value="OUTER MEMBRANE CATION EFFLUX PROTEIN"/>
    <property type="match status" value="1"/>
</dbReference>
<dbReference type="Gene3D" id="1.20.1600.10">
    <property type="entry name" value="Outer membrane efflux proteins (OEP)"/>
    <property type="match status" value="1"/>
</dbReference>
<evidence type="ECO:0000313" key="4">
    <source>
        <dbReference type="Proteomes" id="UP000460298"/>
    </source>
</evidence>
<keyword evidence="2" id="KW-0472">Membrane</keyword>
<dbReference type="Pfam" id="PF02321">
    <property type="entry name" value="OEP"/>
    <property type="match status" value="2"/>
</dbReference>
<name>A0A833H2Q7_9LEPT</name>
<dbReference type="PANTHER" id="PTHR30203:SF31">
    <property type="entry name" value="RND EFFLUX SYSTEM, OUTER MEMBRANE LIPOPROTEIN, NODT"/>
    <property type="match status" value="1"/>
</dbReference>
<dbReference type="InterPro" id="IPR003423">
    <property type="entry name" value="OMP_efflux"/>
</dbReference>
<dbReference type="Proteomes" id="UP000460298">
    <property type="component" value="Unassembled WGS sequence"/>
</dbReference>
<comment type="similarity">
    <text evidence="1 2">Belongs to the outer membrane factor (OMF) (TC 1.B.17) family.</text>
</comment>
<evidence type="ECO:0000313" key="3">
    <source>
        <dbReference type="EMBL" id="KAB2933546.1"/>
    </source>
</evidence>
<dbReference type="EMBL" id="WBUI01000005">
    <property type="protein sequence ID" value="KAB2933546.1"/>
    <property type="molecule type" value="Genomic_DNA"/>
</dbReference>
<keyword evidence="2" id="KW-0449">Lipoprotein</keyword>
<dbReference type="InterPro" id="IPR010131">
    <property type="entry name" value="MdtP/NodT-like"/>
</dbReference>
<gene>
    <name evidence="3" type="ORF">F9K24_06780</name>
</gene>
<dbReference type="GO" id="GO:0015562">
    <property type="term" value="F:efflux transmembrane transporter activity"/>
    <property type="evidence" value="ECO:0007669"/>
    <property type="project" value="InterPro"/>
</dbReference>
<comment type="caution">
    <text evidence="3">The sequence shown here is derived from an EMBL/GenBank/DDBJ whole genome shotgun (WGS) entry which is preliminary data.</text>
</comment>
<dbReference type="Gene3D" id="2.20.200.10">
    <property type="entry name" value="Outer membrane efflux proteins (OEP)"/>
    <property type="match status" value="1"/>
</dbReference>
<reference evidence="3 4" key="1">
    <citation type="submission" date="2019-10" db="EMBL/GenBank/DDBJ databases">
        <title>Extracellular Electron Transfer in a Candidatus Methanoperedens spp. Enrichment Culture.</title>
        <authorList>
            <person name="Berger S."/>
            <person name="Rangel Shaw D."/>
            <person name="Berben T."/>
            <person name="In 'T Zandt M."/>
            <person name="Frank J."/>
            <person name="Reimann J."/>
            <person name="Jetten M.S.M."/>
            <person name="Welte C.U."/>
        </authorList>
    </citation>
    <scope>NUCLEOTIDE SEQUENCE [LARGE SCALE GENOMIC DNA]</scope>
    <source>
        <strain evidence="3">SB12</strain>
    </source>
</reference>
<proteinExistence type="inferred from homology"/>
<keyword evidence="2" id="KW-0812">Transmembrane</keyword>
<dbReference type="AlphaFoldDB" id="A0A833H2Q7"/>
<comment type="subcellular location">
    <subcellularLocation>
        <location evidence="2">Cell membrane</location>
        <topology evidence="2">Lipid-anchor</topology>
    </subcellularLocation>
</comment>
<organism evidence="3 4">
    <name type="scientific">Leptonema illini</name>
    <dbReference type="NCBI Taxonomy" id="183"/>
    <lineage>
        <taxon>Bacteria</taxon>
        <taxon>Pseudomonadati</taxon>
        <taxon>Spirochaetota</taxon>
        <taxon>Spirochaetia</taxon>
        <taxon>Leptospirales</taxon>
        <taxon>Leptospiraceae</taxon>
        <taxon>Leptonema</taxon>
    </lineage>
</organism>
<accession>A0A833H2Q7</accession>
<dbReference type="NCBIfam" id="TIGR01845">
    <property type="entry name" value="outer_NodT"/>
    <property type="match status" value="1"/>
</dbReference>